<reference evidence="11" key="1">
    <citation type="submission" date="2016-01" db="EMBL/GenBank/DDBJ databases">
        <title>Reference transcriptome for the parasite Schistocephalus solidus: insights into the molecular evolution of parasitism.</title>
        <authorList>
            <person name="Hebert F.O."/>
            <person name="Grambauer S."/>
            <person name="Barber I."/>
            <person name="Landry C.R."/>
            <person name="Aubin-Horth N."/>
        </authorList>
    </citation>
    <scope>NUCLEOTIDE SEQUENCE</scope>
</reference>
<proteinExistence type="predicted"/>
<dbReference type="SUPFAM" id="SSF57667">
    <property type="entry name" value="beta-beta-alpha zinc fingers"/>
    <property type="match status" value="3"/>
</dbReference>
<dbReference type="InterPro" id="IPR050331">
    <property type="entry name" value="Zinc_finger"/>
</dbReference>
<feature type="domain" description="C2H2-type" evidence="10">
    <location>
        <begin position="251"/>
        <end position="279"/>
    </location>
</feature>
<dbReference type="AlphaFoldDB" id="A0A0X3NPF1"/>
<protein>
    <recommendedName>
        <fullName evidence="10">C2H2-type domain-containing protein</fullName>
    </recommendedName>
</protein>
<dbReference type="Pfam" id="PF13894">
    <property type="entry name" value="zf-C2H2_4"/>
    <property type="match status" value="2"/>
</dbReference>
<keyword evidence="5" id="KW-0862">Zinc</keyword>
<dbReference type="Pfam" id="PF00096">
    <property type="entry name" value="zf-C2H2"/>
    <property type="match status" value="2"/>
</dbReference>
<evidence type="ECO:0000256" key="4">
    <source>
        <dbReference type="ARBA" id="ARBA00022771"/>
    </source>
</evidence>
<feature type="domain" description="C2H2-type" evidence="10">
    <location>
        <begin position="193"/>
        <end position="221"/>
    </location>
</feature>
<evidence type="ECO:0000256" key="2">
    <source>
        <dbReference type="ARBA" id="ARBA00022723"/>
    </source>
</evidence>
<keyword evidence="2" id="KW-0479">Metal-binding</keyword>
<dbReference type="InterPro" id="IPR013087">
    <property type="entry name" value="Znf_C2H2_type"/>
</dbReference>
<dbReference type="SMART" id="SM00355">
    <property type="entry name" value="ZnF_C2H2"/>
    <property type="match status" value="5"/>
</dbReference>
<dbReference type="EMBL" id="GEEE01021404">
    <property type="protein sequence ID" value="JAP41821.1"/>
    <property type="molecule type" value="Transcribed_RNA"/>
</dbReference>
<keyword evidence="9" id="KW-0812">Transmembrane</keyword>
<dbReference type="GO" id="GO:0010468">
    <property type="term" value="P:regulation of gene expression"/>
    <property type="evidence" value="ECO:0007669"/>
    <property type="project" value="TreeGrafter"/>
</dbReference>
<dbReference type="FunFam" id="3.30.160.60:FF:000145">
    <property type="entry name" value="Zinc finger protein 574"/>
    <property type="match status" value="1"/>
</dbReference>
<dbReference type="PANTHER" id="PTHR16515">
    <property type="entry name" value="PR DOMAIN ZINC FINGER PROTEIN"/>
    <property type="match status" value="1"/>
</dbReference>
<evidence type="ECO:0000256" key="3">
    <source>
        <dbReference type="ARBA" id="ARBA00022737"/>
    </source>
</evidence>
<evidence type="ECO:0000256" key="7">
    <source>
        <dbReference type="PROSITE-ProRule" id="PRU00042"/>
    </source>
</evidence>
<dbReference type="GO" id="GO:0008270">
    <property type="term" value="F:zinc ion binding"/>
    <property type="evidence" value="ECO:0007669"/>
    <property type="project" value="UniProtKB-KW"/>
</dbReference>
<feature type="compositionally biased region" description="Basic and acidic residues" evidence="8">
    <location>
        <begin position="131"/>
        <end position="148"/>
    </location>
</feature>
<feature type="region of interest" description="Disordered" evidence="8">
    <location>
        <begin position="131"/>
        <end position="152"/>
    </location>
</feature>
<keyword evidence="4 7" id="KW-0863">Zinc-finger</keyword>
<name>A0A0X3NPF1_SCHSO</name>
<accession>A0A0X3NPF1</accession>
<gene>
    <name evidence="11" type="ORF">TR125099</name>
</gene>
<dbReference type="PANTHER" id="PTHR16515:SF66">
    <property type="entry name" value="C2H2-TYPE DOMAIN-CONTAINING PROTEIN"/>
    <property type="match status" value="1"/>
</dbReference>
<dbReference type="Gene3D" id="3.30.160.60">
    <property type="entry name" value="Classic Zinc Finger"/>
    <property type="match status" value="4"/>
</dbReference>
<feature type="domain" description="C2H2-type" evidence="10">
    <location>
        <begin position="280"/>
        <end position="303"/>
    </location>
</feature>
<evidence type="ECO:0000256" key="6">
    <source>
        <dbReference type="ARBA" id="ARBA00023242"/>
    </source>
</evidence>
<feature type="domain" description="C2H2-type" evidence="10">
    <location>
        <begin position="222"/>
        <end position="250"/>
    </location>
</feature>
<evidence type="ECO:0000313" key="11">
    <source>
        <dbReference type="EMBL" id="JAP41821.1"/>
    </source>
</evidence>
<evidence type="ECO:0000256" key="8">
    <source>
        <dbReference type="SAM" id="MobiDB-lite"/>
    </source>
</evidence>
<organism evidence="11">
    <name type="scientific">Schistocephalus solidus</name>
    <name type="common">Tapeworm</name>
    <dbReference type="NCBI Taxonomy" id="70667"/>
    <lineage>
        <taxon>Eukaryota</taxon>
        <taxon>Metazoa</taxon>
        <taxon>Spiralia</taxon>
        <taxon>Lophotrochozoa</taxon>
        <taxon>Platyhelminthes</taxon>
        <taxon>Cestoda</taxon>
        <taxon>Eucestoda</taxon>
        <taxon>Diphyllobothriidea</taxon>
        <taxon>Diphyllobothriidae</taxon>
        <taxon>Schistocephalus</taxon>
    </lineage>
</organism>
<evidence type="ECO:0000256" key="9">
    <source>
        <dbReference type="SAM" id="Phobius"/>
    </source>
</evidence>
<dbReference type="InterPro" id="IPR036236">
    <property type="entry name" value="Znf_C2H2_sf"/>
</dbReference>
<dbReference type="PROSITE" id="PS00028">
    <property type="entry name" value="ZINC_FINGER_C2H2_1"/>
    <property type="match status" value="4"/>
</dbReference>
<keyword evidence="3" id="KW-0677">Repeat</keyword>
<keyword evidence="9" id="KW-1133">Transmembrane helix</keyword>
<keyword evidence="6" id="KW-0539">Nucleus</keyword>
<evidence type="ECO:0000256" key="5">
    <source>
        <dbReference type="ARBA" id="ARBA00022833"/>
    </source>
</evidence>
<keyword evidence="9" id="KW-0472">Membrane</keyword>
<comment type="subcellular location">
    <subcellularLocation>
        <location evidence="1">Nucleus</location>
    </subcellularLocation>
</comment>
<evidence type="ECO:0000256" key="1">
    <source>
        <dbReference type="ARBA" id="ARBA00004123"/>
    </source>
</evidence>
<feature type="transmembrane region" description="Helical" evidence="9">
    <location>
        <begin position="310"/>
        <end position="332"/>
    </location>
</feature>
<sequence length="342" mass="37905">MSSSVPSLLLAGIKQEETTGEQARALRHYKHQCHGFLPQNDSGSSESGCLSKGNEWQSSSSPASPVISSEFGIRKRLPSTVSNVPANMLNTATNVASGIDVFNAGARIDAHTSALSPFASQCNSLTELQYPKREAENPPPEEHNHASEDSSCPFHDPLRTLERYSCEFCGKTFLRSSRLKRHVDGVHKKLREFACEVCGKASASKGDLNKHVNSVHKAIRPFTCEICGRSFAEMGHVRRHIRSLHNKLREYACEICGKAFAEKGTMNKHVKVVHKELRQHVCGLCGRAFGRMYGLKEHVDCVHKVLSQIVLLNLVLAIFAPSWLRILSLLLFQTCTAYPRQA</sequence>
<dbReference type="GO" id="GO:0005634">
    <property type="term" value="C:nucleus"/>
    <property type="evidence" value="ECO:0007669"/>
    <property type="project" value="UniProtKB-SubCell"/>
</dbReference>
<feature type="domain" description="C2H2-type" evidence="10">
    <location>
        <begin position="164"/>
        <end position="192"/>
    </location>
</feature>
<feature type="compositionally biased region" description="Polar residues" evidence="8">
    <location>
        <begin position="39"/>
        <end position="48"/>
    </location>
</feature>
<evidence type="ECO:0000259" key="10">
    <source>
        <dbReference type="PROSITE" id="PS50157"/>
    </source>
</evidence>
<feature type="region of interest" description="Disordered" evidence="8">
    <location>
        <begin position="38"/>
        <end position="66"/>
    </location>
</feature>
<dbReference type="PROSITE" id="PS50157">
    <property type="entry name" value="ZINC_FINGER_C2H2_2"/>
    <property type="match status" value="5"/>
</dbReference>